<gene>
    <name evidence="1" type="ORF">HMPREF9372_1581</name>
</gene>
<organism evidence="1 2">
    <name type="scientific">Sporosarcina newyorkensis 2681</name>
    <dbReference type="NCBI Taxonomy" id="1027292"/>
    <lineage>
        <taxon>Bacteria</taxon>
        <taxon>Bacillati</taxon>
        <taxon>Bacillota</taxon>
        <taxon>Bacilli</taxon>
        <taxon>Bacillales</taxon>
        <taxon>Caryophanaceae</taxon>
        <taxon>Sporosarcina</taxon>
    </lineage>
</organism>
<dbReference type="AlphaFoldDB" id="F9DS01"/>
<dbReference type="EMBL" id="AFPZ01000044">
    <property type="protein sequence ID" value="EGQ26430.1"/>
    <property type="molecule type" value="Genomic_DNA"/>
</dbReference>
<dbReference type="Proteomes" id="UP000005316">
    <property type="component" value="Unassembled WGS sequence"/>
</dbReference>
<protein>
    <submittedName>
        <fullName evidence="1">Uncharacterized protein</fullName>
    </submittedName>
</protein>
<comment type="caution">
    <text evidence="1">The sequence shown here is derived from an EMBL/GenBank/DDBJ whole genome shotgun (WGS) entry which is preliminary data.</text>
</comment>
<name>F9DS01_9BACL</name>
<dbReference type="HOGENOM" id="CLU_3296742_0_0_9"/>
<evidence type="ECO:0000313" key="1">
    <source>
        <dbReference type="EMBL" id="EGQ26430.1"/>
    </source>
</evidence>
<evidence type="ECO:0000313" key="2">
    <source>
        <dbReference type="Proteomes" id="UP000005316"/>
    </source>
</evidence>
<sequence>MEINLLVDAIQVPHFLSNLIIQADYENLTKASLFGKRNLL</sequence>
<accession>F9DS01</accession>
<reference evidence="1 2" key="1">
    <citation type="submission" date="2011-04" db="EMBL/GenBank/DDBJ databases">
        <authorList>
            <person name="Muzny D."/>
            <person name="Qin X."/>
            <person name="Deng J."/>
            <person name="Jiang H."/>
            <person name="Liu Y."/>
            <person name="Qu J."/>
            <person name="Song X.-Z."/>
            <person name="Zhang L."/>
            <person name="Thornton R."/>
            <person name="Coyle M."/>
            <person name="Francisco L."/>
            <person name="Jackson L."/>
            <person name="Javaid M."/>
            <person name="Korchina V."/>
            <person name="Kovar C."/>
            <person name="Mata R."/>
            <person name="Mathew T."/>
            <person name="Ngo R."/>
            <person name="Nguyen L."/>
            <person name="Nguyen N."/>
            <person name="Okwuonu G."/>
            <person name="Ongeri F."/>
            <person name="Pham C."/>
            <person name="Simmons D."/>
            <person name="Wilczek-Boney K."/>
            <person name="Hale W."/>
            <person name="Jakkamsetti A."/>
            <person name="Pham P."/>
            <person name="Ruth R."/>
            <person name="San Lucas F."/>
            <person name="Warren J."/>
            <person name="Zhang J."/>
            <person name="Zhao Z."/>
            <person name="Zhou C."/>
            <person name="Zhu D."/>
            <person name="Lee S."/>
            <person name="Bess C."/>
            <person name="Blankenburg K."/>
            <person name="Forbes L."/>
            <person name="Fu Q."/>
            <person name="Gubbala S."/>
            <person name="Hirani K."/>
            <person name="Jayaseelan J.C."/>
            <person name="Lara F."/>
            <person name="Munidasa M."/>
            <person name="Palculict T."/>
            <person name="Patil S."/>
            <person name="Pu L.-L."/>
            <person name="Saada N."/>
            <person name="Tang L."/>
            <person name="Weissenberger G."/>
            <person name="Zhu Y."/>
            <person name="Hemphill L."/>
            <person name="Shang Y."/>
            <person name="Youmans B."/>
            <person name="Ayvaz T."/>
            <person name="Ross M."/>
            <person name="Santibanez J."/>
            <person name="Aqrawi P."/>
            <person name="Gross S."/>
            <person name="Joshi V."/>
            <person name="Fowler G."/>
            <person name="Nazareth L."/>
            <person name="Reid J."/>
            <person name="Worley K."/>
            <person name="Petrosino J."/>
            <person name="Highlander S."/>
            <person name="Gibbs R."/>
        </authorList>
    </citation>
    <scope>NUCLEOTIDE SEQUENCE [LARGE SCALE GENOMIC DNA]</scope>
    <source>
        <strain evidence="1 2">2681</strain>
    </source>
</reference>
<proteinExistence type="predicted"/>